<keyword evidence="1" id="KW-1133">Transmembrane helix</keyword>
<name>A0A8J7WV18_9ACTN</name>
<keyword evidence="1" id="KW-0812">Transmembrane</keyword>
<reference evidence="2" key="1">
    <citation type="submission" date="2021-04" db="EMBL/GenBank/DDBJ databases">
        <title>Genome based classification of Actinospica acidithermotolerans sp. nov., an actinobacterium isolated from an Indonesian hot spring.</title>
        <authorList>
            <person name="Kusuma A.B."/>
            <person name="Putra K.E."/>
            <person name="Nafisah S."/>
            <person name="Loh J."/>
            <person name="Nouioui I."/>
            <person name="Goodfellow M."/>
        </authorList>
    </citation>
    <scope>NUCLEOTIDE SEQUENCE</scope>
    <source>
        <strain evidence="2">DSM 45618</strain>
    </source>
</reference>
<dbReference type="Proteomes" id="UP000677913">
    <property type="component" value="Unassembled WGS sequence"/>
</dbReference>
<dbReference type="EMBL" id="JAGSXH010000095">
    <property type="protein sequence ID" value="MBS2965674.1"/>
    <property type="molecule type" value="Genomic_DNA"/>
</dbReference>
<accession>A0A8J7WV18</accession>
<feature type="transmembrane region" description="Helical" evidence="1">
    <location>
        <begin position="20"/>
        <end position="48"/>
    </location>
</feature>
<dbReference type="RefSeq" id="WP_211470027.1">
    <property type="nucleotide sequence ID" value="NZ_JAGSXH010000095.1"/>
</dbReference>
<comment type="caution">
    <text evidence="2">The sequence shown here is derived from an EMBL/GenBank/DDBJ whole genome shotgun (WGS) entry which is preliminary data.</text>
</comment>
<keyword evidence="3" id="KW-1185">Reference proteome</keyword>
<gene>
    <name evidence="2" type="ORF">KGA66_21665</name>
</gene>
<evidence type="ECO:0008006" key="4">
    <source>
        <dbReference type="Google" id="ProtNLM"/>
    </source>
</evidence>
<proteinExistence type="predicted"/>
<sequence>MADALHLPDRAAARENGGKSVVAFVCGLVGLLVGNLVLGPVAIGLGLAALRGPNPRRARAVLAVALGVADLVVFAALTVHSAAGHGGVLWKFGS</sequence>
<protein>
    <recommendedName>
        <fullName evidence="4">DUF4190 domain-containing protein</fullName>
    </recommendedName>
</protein>
<dbReference type="AlphaFoldDB" id="A0A8J7WV18"/>
<evidence type="ECO:0000313" key="3">
    <source>
        <dbReference type="Proteomes" id="UP000677913"/>
    </source>
</evidence>
<keyword evidence="1" id="KW-0472">Membrane</keyword>
<evidence type="ECO:0000256" key="1">
    <source>
        <dbReference type="SAM" id="Phobius"/>
    </source>
</evidence>
<evidence type="ECO:0000313" key="2">
    <source>
        <dbReference type="EMBL" id="MBS2965674.1"/>
    </source>
</evidence>
<feature type="transmembrane region" description="Helical" evidence="1">
    <location>
        <begin position="60"/>
        <end position="83"/>
    </location>
</feature>
<organism evidence="2 3">
    <name type="scientific">Actinocrinis puniceicyclus</name>
    <dbReference type="NCBI Taxonomy" id="977794"/>
    <lineage>
        <taxon>Bacteria</taxon>
        <taxon>Bacillati</taxon>
        <taxon>Actinomycetota</taxon>
        <taxon>Actinomycetes</taxon>
        <taxon>Catenulisporales</taxon>
        <taxon>Actinospicaceae</taxon>
        <taxon>Actinocrinis</taxon>
    </lineage>
</organism>